<organism evidence="2 3">
    <name type="scientific">Rosa chinensis</name>
    <name type="common">China rose</name>
    <dbReference type="NCBI Taxonomy" id="74649"/>
    <lineage>
        <taxon>Eukaryota</taxon>
        <taxon>Viridiplantae</taxon>
        <taxon>Streptophyta</taxon>
        <taxon>Embryophyta</taxon>
        <taxon>Tracheophyta</taxon>
        <taxon>Spermatophyta</taxon>
        <taxon>Magnoliopsida</taxon>
        <taxon>eudicotyledons</taxon>
        <taxon>Gunneridae</taxon>
        <taxon>Pentapetalae</taxon>
        <taxon>rosids</taxon>
        <taxon>fabids</taxon>
        <taxon>Rosales</taxon>
        <taxon>Rosaceae</taxon>
        <taxon>Rosoideae</taxon>
        <taxon>Rosoideae incertae sedis</taxon>
        <taxon>Rosa</taxon>
    </lineage>
</organism>
<comment type="similarity">
    <text evidence="1">Belongs to the QWRF family.</text>
</comment>
<name>A0A2P6RLZ8_ROSCH</name>
<accession>A0A2P6RLZ8</accession>
<dbReference type="InterPro" id="IPR007573">
    <property type="entry name" value="QWRF"/>
</dbReference>
<evidence type="ECO:0000313" key="3">
    <source>
        <dbReference type="Proteomes" id="UP000238479"/>
    </source>
</evidence>
<dbReference type="GO" id="GO:0005880">
    <property type="term" value="C:nuclear microtubule"/>
    <property type="evidence" value="ECO:0007669"/>
    <property type="project" value="TreeGrafter"/>
</dbReference>
<comment type="caution">
    <text evidence="2">The sequence shown here is derived from an EMBL/GenBank/DDBJ whole genome shotgun (WGS) entry which is preliminary data.</text>
</comment>
<evidence type="ECO:0000313" key="2">
    <source>
        <dbReference type="EMBL" id="PRQ47445.1"/>
    </source>
</evidence>
<dbReference type="GO" id="GO:0005737">
    <property type="term" value="C:cytoplasm"/>
    <property type="evidence" value="ECO:0007669"/>
    <property type="project" value="TreeGrafter"/>
</dbReference>
<sequence>MNWDYSNSLSGAIEALRASTLRLLVVDGARADVHNVKDAISSTVDVMQAT</sequence>
<gene>
    <name evidence="2" type="ORF">RchiOBHm_Chr2g0099741</name>
</gene>
<dbReference type="EMBL" id="PDCK01000040">
    <property type="protein sequence ID" value="PRQ47445.1"/>
    <property type="molecule type" value="Genomic_DNA"/>
</dbReference>
<dbReference type="AlphaFoldDB" id="A0A2P6RLZ8"/>
<dbReference type="Pfam" id="PF04484">
    <property type="entry name" value="QWRF"/>
    <property type="match status" value="1"/>
</dbReference>
<dbReference type="Proteomes" id="UP000238479">
    <property type="component" value="Chromosome 2"/>
</dbReference>
<dbReference type="PANTHER" id="PTHR31807">
    <property type="entry name" value="AUGMIN FAMILY MEMBER"/>
    <property type="match status" value="1"/>
</dbReference>
<evidence type="ECO:0000256" key="1">
    <source>
        <dbReference type="ARBA" id="ARBA00010016"/>
    </source>
</evidence>
<protein>
    <submittedName>
        <fullName evidence="2">Putative QWRF family protein</fullName>
    </submittedName>
</protein>
<dbReference type="STRING" id="74649.A0A2P6RLZ8"/>
<proteinExistence type="inferred from homology"/>
<keyword evidence="3" id="KW-1185">Reference proteome</keyword>
<dbReference type="GO" id="GO:0008017">
    <property type="term" value="F:microtubule binding"/>
    <property type="evidence" value="ECO:0007669"/>
    <property type="project" value="TreeGrafter"/>
</dbReference>
<dbReference type="Gramene" id="PRQ47445">
    <property type="protein sequence ID" value="PRQ47445"/>
    <property type="gene ID" value="RchiOBHm_Chr2g0099741"/>
</dbReference>
<dbReference type="GO" id="GO:0051225">
    <property type="term" value="P:spindle assembly"/>
    <property type="evidence" value="ECO:0007669"/>
    <property type="project" value="TreeGrafter"/>
</dbReference>
<reference evidence="2 3" key="1">
    <citation type="journal article" date="2018" name="Nat. Genet.">
        <title>The Rosa genome provides new insights in the design of modern roses.</title>
        <authorList>
            <person name="Bendahmane M."/>
        </authorList>
    </citation>
    <scope>NUCLEOTIDE SEQUENCE [LARGE SCALE GENOMIC DNA]</scope>
    <source>
        <strain evidence="3">cv. Old Blush</strain>
    </source>
</reference>
<dbReference type="PANTHER" id="PTHR31807:SF38">
    <property type="entry name" value="QWRF MOTIF-CONTAINING PROTEIN 9"/>
    <property type="match status" value="1"/>
</dbReference>